<organism evidence="1 2">
    <name type="scientific">Lymnaea stagnalis</name>
    <name type="common">Great pond snail</name>
    <name type="synonym">Helix stagnalis</name>
    <dbReference type="NCBI Taxonomy" id="6523"/>
    <lineage>
        <taxon>Eukaryota</taxon>
        <taxon>Metazoa</taxon>
        <taxon>Spiralia</taxon>
        <taxon>Lophotrochozoa</taxon>
        <taxon>Mollusca</taxon>
        <taxon>Gastropoda</taxon>
        <taxon>Heterobranchia</taxon>
        <taxon>Euthyneura</taxon>
        <taxon>Panpulmonata</taxon>
        <taxon>Hygrophila</taxon>
        <taxon>Lymnaeoidea</taxon>
        <taxon>Lymnaeidae</taxon>
        <taxon>Lymnaea</taxon>
    </lineage>
</organism>
<evidence type="ECO:0008006" key="3">
    <source>
        <dbReference type="Google" id="ProtNLM"/>
    </source>
</evidence>
<dbReference type="PANTHER" id="PTHR45913:SF21">
    <property type="entry name" value="DUF4371 DOMAIN-CONTAINING PROTEIN"/>
    <property type="match status" value="1"/>
</dbReference>
<evidence type="ECO:0000313" key="2">
    <source>
        <dbReference type="Proteomes" id="UP001497497"/>
    </source>
</evidence>
<proteinExistence type="predicted"/>
<accession>A0AAV2IRC0</accession>
<keyword evidence="2" id="KW-1185">Reference proteome</keyword>
<dbReference type="AlphaFoldDB" id="A0AAV2IRC0"/>
<reference evidence="1 2" key="1">
    <citation type="submission" date="2024-04" db="EMBL/GenBank/DDBJ databases">
        <authorList>
            <consortium name="Genoscope - CEA"/>
            <person name="William W."/>
        </authorList>
    </citation>
    <scope>NUCLEOTIDE SEQUENCE [LARGE SCALE GENOMIC DNA]</scope>
</reference>
<gene>
    <name evidence="1" type="ORF">GSLYS_00022312001</name>
</gene>
<dbReference type="PANTHER" id="PTHR45913">
    <property type="entry name" value="EPM2A-INTERACTING PROTEIN 1"/>
    <property type="match status" value="1"/>
</dbReference>
<protein>
    <recommendedName>
        <fullName evidence="3">General transcription factor II-I repeat domain-containing protein 2</fullName>
    </recommendedName>
</protein>
<evidence type="ECO:0000313" key="1">
    <source>
        <dbReference type="EMBL" id="CAL1548995.1"/>
    </source>
</evidence>
<feature type="non-terminal residue" evidence="1">
    <location>
        <position position="76"/>
    </location>
</feature>
<dbReference type="Proteomes" id="UP001497497">
    <property type="component" value="Unassembled WGS sequence"/>
</dbReference>
<name>A0AAV2IRC0_LYMST</name>
<sequence length="76" mass="8696">MKDNLISRVSEFVFYALALDESTDMAETAQLAIFIRGVDVHFKKTEELAAFYPLKDTTKSRDFLEKVPSTMNLFSL</sequence>
<dbReference type="EMBL" id="CAXITT010002704">
    <property type="protein sequence ID" value="CAL1548995.1"/>
    <property type="molecule type" value="Genomic_DNA"/>
</dbReference>
<comment type="caution">
    <text evidence="1">The sequence shown here is derived from an EMBL/GenBank/DDBJ whole genome shotgun (WGS) entry which is preliminary data.</text>
</comment>